<protein>
    <submittedName>
        <fullName evidence="5">Up-regulator of cell proliferation-like</fullName>
    </submittedName>
</protein>
<dbReference type="KEGG" id="pmrn:116938923"/>
<gene>
    <name evidence="5" type="primary">LOC116938923</name>
</gene>
<keyword evidence="4" id="KW-1185">Reference proteome</keyword>
<evidence type="ECO:0000313" key="4">
    <source>
        <dbReference type="Proteomes" id="UP001318040"/>
    </source>
</evidence>
<dbReference type="InterPro" id="IPR030383">
    <property type="entry name" value="G_VLIG_dom"/>
</dbReference>
<evidence type="ECO:0000256" key="2">
    <source>
        <dbReference type="SAM" id="MobiDB-lite"/>
    </source>
</evidence>
<dbReference type="GeneID" id="116938923"/>
<dbReference type="InterPro" id="IPR052986">
    <property type="entry name" value="VLIG_GTPase"/>
</dbReference>
<dbReference type="InterPro" id="IPR057365">
    <property type="entry name" value="URGCP"/>
</dbReference>
<name>A0AAJ7SN65_PETMA</name>
<dbReference type="PANTHER" id="PTHR14819:SF9">
    <property type="entry name" value="UP-REGULATOR OF CELL PROLIFERATION-LIKE"/>
    <property type="match status" value="1"/>
</dbReference>
<dbReference type="Gene3D" id="3.40.50.300">
    <property type="entry name" value="P-loop containing nucleotide triphosphate hydrolases"/>
    <property type="match status" value="1"/>
</dbReference>
<accession>A0AAJ7SN65</accession>
<dbReference type="Pfam" id="PF25683">
    <property type="entry name" value="URGCP_GTPase"/>
    <property type="match status" value="1"/>
</dbReference>
<evidence type="ECO:0000256" key="1">
    <source>
        <dbReference type="ARBA" id="ARBA00006828"/>
    </source>
</evidence>
<organism evidence="4 5">
    <name type="scientific">Petromyzon marinus</name>
    <name type="common">Sea lamprey</name>
    <dbReference type="NCBI Taxonomy" id="7757"/>
    <lineage>
        <taxon>Eukaryota</taxon>
        <taxon>Metazoa</taxon>
        <taxon>Chordata</taxon>
        <taxon>Craniata</taxon>
        <taxon>Vertebrata</taxon>
        <taxon>Cyclostomata</taxon>
        <taxon>Hyperoartia</taxon>
        <taxon>Petromyzontiformes</taxon>
        <taxon>Petromyzontidae</taxon>
        <taxon>Petromyzon</taxon>
    </lineage>
</organism>
<dbReference type="GO" id="GO:0005525">
    <property type="term" value="F:GTP binding"/>
    <property type="evidence" value="ECO:0007669"/>
    <property type="project" value="InterPro"/>
</dbReference>
<dbReference type="Pfam" id="PF25974">
    <property type="entry name" value="URGCP_9th"/>
    <property type="match status" value="1"/>
</dbReference>
<dbReference type="PANTHER" id="PTHR14819">
    <property type="entry name" value="GTP-BINDING"/>
    <property type="match status" value="1"/>
</dbReference>
<proteinExistence type="inferred from homology"/>
<reference evidence="5" key="1">
    <citation type="submission" date="2025-08" db="UniProtKB">
        <authorList>
            <consortium name="RefSeq"/>
        </authorList>
    </citation>
    <scope>IDENTIFICATION</scope>
    <source>
        <tissue evidence="5">Sperm</tissue>
    </source>
</reference>
<dbReference type="RefSeq" id="XP_032802543.1">
    <property type="nucleotide sequence ID" value="XM_032946652.1"/>
</dbReference>
<evidence type="ECO:0000259" key="3">
    <source>
        <dbReference type="PROSITE" id="PS51717"/>
    </source>
</evidence>
<dbReference type="InterPro" id="IPR027417">
    <property type="entry name" value="P-loop_NTPase"/>
</dbReference>
<sequence length="1648" mass="188405">MEGSEHAEAKGDDDADEPTPDRPIPGGGGHSARSHGPLPSQSCQDEGGDGSSCHLRANADSQTPKEVDVKIKSDFDAMLSDLGLTEFYPQKLTLNSVLKITRASIFRKNPTSLNELPMHFLYNVMRANGKSRNTEYSLSQGTTPIYRSYANDEEEFSLGSVLDPEVYSVTILDLITAVFLCSDSLLQQTLMVKMSLCQFALPLLLPDVSQGSITFLLWAMRAVVHKWRPHSKEESKGYIEQAIVTTAMPMISFVRIGECGVSKSSIINSIVCKEPHNFFVHRDMECGKFPRRISNGLVEVCFHLPCGESTIDVFPEIFAVANLHGDMRNSLAQFQFLKSNSAAVFVVVDNIGKRDCDFLTSSFDPNSNVFLVINPDVKHQSQTEGSVRRILTELKLKNQNVHIWGNQNQTVFLKNMNGSIDGVLRYSKASKNLENMSQTDPKLCIMTDEVCSDCQASVTVADWIVSEIEMKDKESVKATLLAAQGVFWQEWSRKDKEMNRLRHRGDVDINEYIAQLSEHKIQIRNEQAKVELPDVVDSFISACLELSVDKKVLFLQRMKMKLDALSSNIIVPLEEKFKELCFDPNHDKEALKQTNAKIANSPVGLEHFMRELEQIYEASKASRSNPQFLRLPSVMAQLLINGFPMELLDGDTGCIPIDWVMDVLAEVRTQLGGDPRVFVVSVLGVQSSGKSTLLNVMFGLQFAVGSGRCTRGAFVQLLHVDDNLQRELGFDFLLVIDTEGLKAPQLANLDDSCERDNELATVVIALSDVAIVNLATENAEEMKDVLQVVVHSFLRMREAGKKPHCLFVHQNFNSVSAMAKTLNDQKYLLDQLDKMTKAAAKMEHKDKYYNKFTDVIAHDMNKDNWFIPGLWFGCSAMSPVSYGYTEQVFQLKAHIFEEKLKLKKPCSLSEFGQWMSTVWDSVKKETFIFSFRNILVIEAYNKLCTTYADWEWKFRRNLLSWTQLAQNTIMNTVPDKLHDAHERLQQKGREEVNNHKTLLLQHVEDLFSKPSEDAHLIVKYKEDFNISTKRLAEQILTEALDKCEETVCKRECLLALDTLQDQYRKTISQSVNDILEKCKFGKTNLTDEEIEKEFEEMWSRTVSKLPKESIRRRNVKEDMQQRLCHNTQRYKALVNEKLRDPSILCTQKHNFQVKNEHIEGWFMRTGSSLQISHIPSELYDLSYNIIKECKDLIETKKKSNNDYLPTYWDELFTIVDSQLQRGTKQKIPFGKHFVVDIKLHICAIAIGPFVHQHEEFVEKNNPWNQLPAMKEKYHSVFAEMYKTGDETRNIAMVFCDQCLKPALKEVIDQELGPKIVEYIKRKCIKLFDRKNLQHSLLSDLLEKDNFDLYHGFLSDYKEFTTTWIREHVVSYCEQNREDIFYLTKSILFEKSERAKRVVSSLLRESTPVKVSDLLQKLKLSLAGDIVMKTYALDIIGPFMLQDSNSAKRFCESLDGGIDRVSREVAIDFEKSYDIEGKLDRLTVQPHGELFKLLAGCGNACPLCKAPCDQGGGEHREHRATLHYPQGLCGQKWDSRKKLSVEVCTTSVAKRFLFFFKVHTFSNVDTNSKIVRYADYRNVNEYYGSWDIPESSTLEAPLFWRFVFCKFNEQFAERAVAQPADIPRGWKSITKEQVERDLQRMYGLIVINE</sequence>
<dbReference type="PROSITE" id="PS51717">
    <property type="entry name" value="G_VLIG"/>
    <property type="match status" value="1"/>
</dbReference>
<dbReference type="InterPro" id="IPR058641">
    <property type="entry name" value="GVIN1_dom"/>
</dbReference>
<dbReference type="SUPFAM" id="SSF52540">
    <property type="entry name" value="P-loop containing nucleoside triphosphate hydrolases"/>
    <property type="match status" value="1"/>
</dbReference>
<evidence type="ECO:0000313" key="5">
    <source>
        <dbReference type="RefSeq" id="XP_032802543.1"/>
    </source>
</evidence>
<dbReference type="Pfam" id="PF25496">
    <property type="entry name" value="URGCP"/>
    <property type="match status" value="1"/>
</dbReference>
<feature type="domain" description="VLIG-type G" evidence="3">
    <location>
        <begin position="674"/>
        <end position="919"/>
    </location>
</feature>
<feature type="region of interest" description="Disordered" evidence="2">
    <location>
        <begin position="1"/>
        <end position="66"/>
    </location>
</feature>
<comment type="similarity">
    <text evidence="1">Belongs to the TRAFAC class dynamin-like GTPase superfamily. Very large inducible GTPase (VLIG) family.</text>
</comment>
<feature type="compositionally biased region" description="Basic and acidic residues" evidence="2">
    <location>
        <begin position="1"/>
        <end position="12"/>
    </location>
</feature>
<dbReference type="Proteomes" id="UP001318040">
    <property type="component" value="Chromosome 5"/>
</dbReference>